<evidence type="ECO:0000259" key="9">
    <source>
        <dbReference type="Pfam" id="PF20791"/>
    </source>
</evidence>
<keyword evidence="4" id="KW-0276">Fatty acid metabolism</keyword>
<keyword evidence="2" id="KW-0444">Lipid biosynthesis</keyword>
<dbReference type="InterPro" id="IPR002864">
    <property type="entry name" value="Acyl-ACP_thioesterase_NHD"/>
</dbReference>
<organism evidence="10 11">
    <name type="scientific">Terasakiella brassicae</name>
    <dbReference type="NCBI Taxonomy" id="1634917"/>
    <lineage>
        <taxon>Bacteria</taxon>
        <taxon>Pseudomonadati</taxon>
        <taxon>Pseudomonadota</taxon>
        <taxon>Alphaproteobacteria</taxon>
        <taxon>Rhodospirillales</taxon>
        <taxon>Terasakiellaceae</taxon>
        <taxon>Terasakiella</taxon>
    </lineage>
</organism>
<reference evidence="10" key="2">
    <citation type="submission" date="2020-09" db="EMBL/GenBank/DDBJ databases">
        <authorList>
            <person name="Sun Q."/>
            <person name="Zhou Y."/>
        </authorList>
    </citation>
    <scope>NUCLEOTIDE SEQUENCE</scope>
    <source>
        <strain evidence="10">CGMCC 1.15254</strain>
    </source>
</reference>
<dbReference type="InterPro" id="IPR029069">
    <property type="entry name" value="HotDog_dom_sf"/>
</dbReference>
<dbReference type="GO" id="GO:0000036">
    <property type="term" value="F:acyl carrier activity"/>
    <property type="evidence" value="ECO:0007669"/>
    <property type="project" value="TreeGrafter"/>
</dbReference>
<dbReference type="InterPro" id="IPR049427">
    <property type="entry name" value="Acyl-ACP_TE_C"/>
</dbReference>
<dbReference type="InterPro" id="IPR045023">
    <property type="entry name" value="FATA/B"/>
</dbReference>
<dbReference type="RefSeq" id="WP_188663331.1">
    <property type="nucleotide sequence ID" value="NZ_BMHV01000008.1"/>
</dbReference>
<gene>
    <name evidence="10" type="ORF">GCM10011332_14560</name>
</gene>
<dbReference type="PANTHER" id="PTHR31727:SF6">
    <property type="entry name" value="OLEOYL-ACYL CARRIER PROTEIN THIOESTERASE 1, CHLOROPLASTIC"/>
    <property type="match status" value="1"/>
</dbReference>
<comment type="caution">
    <text evidence="10">The sequence shown here is derived from an EMBL/GenBank/DDBJ whole genome shotgun (WGS) entry which is preliminary data.</text>
</comment>
<dbReference type="EMBL" id="BMHV01000008">
    <property type="protein sequence ID" value="GGF61802.1"/>
    <property type="molecule type" value="Genomic_DNA"/>
</dbReference>
<dbReference type="Pfam" id="PF20791">
    <property type="entry name" value="Acyl-ACP_TE_C"/>
    <property type="match status" value="1"/>
</dbReference>
<dbReference type="PANTHER" id="PTHR31727">
    <property type="entry name" value="OLEOYL-ACYL CARRIER PROTEIN THIOESTERASE 1, CHLOROPLASTIC"/>
    <property type="match status" value="1"/>
</dbReference>
<name>A0A917BYU8_9PROT</name>
<dbReference type="Pfam" id="PF01643">
    <property type="entry name" value="Acyl-ACP_TE"/>
    <property type="match status" value="1"/>
</dbReference>
<keyword evidence="11" id="KW-1185">Reference proteome</keyword>
<evidence type="ECO:0000256" key="1">
    <source>
        <dbReference type="ARBA" id="ARBA00006500"/>
    </source>
</evidence>
<evidence type="ECO:0000313" key="10">
    <source>
        <dbReference type="EMBL" id="GGF61802.1"/>
    </source>
</evidence>
<evidence type="ECO:0000256" key="4">
    <source>
        <dbReference type="ARBA" id="ARBA00022832"/>
    </source>
</evidence>
<reference evidence="10" key="1">
    <citation type="journal article" date="2014" name="Int. J. Syst. Evol. Microbiol.">
        <title>Complete genome sequence of Corynebacterium casei LMG S-19264T (=DSM 44701T), isolated from a smear-ripened cheese.</title>
        <authorList>
            <consortium name="US DOE Joint Genome Institute (JGI-PGF)"/>
            <person name="Walter F."/>
            <person name="Albersmeier A."/>
            <person name="Kalinowski J."/>
            <person name="Ruckert C."/>
        </authorList>
    </citation>
    <scope>NUCLEOTIDE SEQUENCE</scope>
    <source>
        <strain evidence="10">CGMCC 1.15254</strain>
    </source>
</reference>
<protein>
    <submittedName>
        <fullName evidence="10">Acyl-ACP thioesterase</fullName>
    </submittedName>
</protein>
<evidence type="ECO:0000256" key="5">
    <source>
        <dbReference type="ARBA" id="ARBA00022946"/>
    </source>
</evidence>
<keyword evidence="5" id="KW-0809">Transit peptide</keyword>
<evidence type="ECO:0000259" key="8">
    <source>
        <dbReference type="Pfam" id="PF01643"/>
    </source>
</evidence>
<dbReference type="AlphaFoldDB" id="A0A917BYU8"/>
<keyword evidence="3" id="KW-0378">Hydrolase</keyword>
<keyword evidence="7" id="KW-0275">Fatty acid biosynthesis</keyword>
<sequence>MIDWAKVDKAKAPATLGQEIFHVRVSEITPNGLFSVCNVAEYLQESAFRNSTLLNLGMEALQGTNLAWVLARLSIHVRHYPRKGDAVAVQTWYAGQQGRFGNRFYRLRDENNMVVATALSTFALFDLKTRSIADWPEFVLARMPEAGERPIDFQRRTVEKPLLGIPQPPFKPRLGDIDLYNHVNNTKLIQWALSASAHNVRHPFQPRALDIVFRNECRLEDSVQAMVQQVSEKDSSVLLTTTDGKELIRAHITR</sequence>
<accession>A0A917BYU8</accession>
<dbReference type="Proteomes" id="UP000632498">
    <property type="component" value="Unassembled WGS sequence"/>
</dbReference>
<evidence type="ECO:0000256" key="3">
    <source>
        <dbReference type="ARBA" id="ARBA00022801"/>
    </source>
</evidence>
<evidence type="ECO:0000313" key="11">
    <source>
        <dbReference type="Proteomes" id="UP000632498"/>
    </source>
</evidence>
<dbReference type="SUPFAM" id="SSF54637">
    <property type="entry name" value="Thioesterase/thiol ester dehydrase-isomerase"/>
    <property type="match status" value="2"/>
</dbReference>
<proteinExistence type="inferred from homology"/>
<keyword evidence="6" id="KW-0443">Lipid metabolism</keyword>
<comment type="similarity">
    <text evidence="1">Belongs to the acyl-ACP thioesterase family.</text>
</comment>
<feature type="domain" description="Acyl-ACP thioesterase-like C-terminal" evidence="9">
    <location>
        <begin position="169"/>
        <end position="252"/>
    </location>
</feature>
<evidence type="ECO:0000256" key="6">
    <source>
        <dbReference type="ARBA" id="ARBA00023098"/>
    </source>
</evidence>
<evidence type="ECO:0000256" key="7">
    <source>
        <dbReference type="ARBA" id="ARBA00023160"/>
    </source>
</evidence>
<dbReference type="CDD" id="cd00586">
    <property type="entry name" value="4HBT"/>
    <property type="match status" value="1"/>
</dbReference>
<dbReference type="GO" id="GO:0016297">
    <property type="term" value="F:fatty acyl-[ACP] hydrolase activity"/>
    <property type="evidence" value="ECO:0007669"/>
    <property type="project" value="InterPro"/>
</dbReference>
<dbReference type="Gene3D" id="3.10.129.10">
    <property type="entry name" value="Hotdog Thioesterase"/>
    <property type="match status" value="1"/>
</dbReference>
<feature type="domain" description="Acyl-ACP thioesterase N-terminal hotdog" evidence="8">
    <location>
        <begin position="19"/>
        <end position="137"/>
    </location>
</feature>
<evidence type="ECO:0000256" key="2">
    <source>
        <dbReference type="ARBA" id="ARBA00022516"/>
    </source>
</evidence>